<dbReference type="EC" id="4.1.1.17" evidence="7"/>
<sequence>MNRLVLFQRRRPLEPEKAPYTSLQIAKDLKPEHPVTLVHPHQTARDVRSFVAGFQGHTMYAVKANDSSDLLDILWNNGVTWFDVASINEVRLVSQRLPEATLCFMNPVKSAEAIREAYFVHGVRSFSLDSGNELDKILRSTATATRRAADLNIFVRLQVASRHAKLSLESKFGISGNEAQQLLQAVRKSRNKTGICFHVGSQVMGSGDFAGGLQQAHVLLLEAGILVDFVSVGGGFGVKYPGMDPPSPSEHLEEIYRAFHSLKFPSTTVLLAEPGRCLAAWHHSMLLRIEERRGSSLYLNDGVYGTLSDAGHLNWSYFTRLLRDPPSMEGNIPFTLYGPTCDALDKFGPWDIPADAKAGDYLEIFGLGAYGSVMRTRFNGCDTYESRVAQDEPIDLVIERYYQSR</sequence>
<dbReference type="EMBL" id="AMGV01000052">
    <property type="protein sequence ID" value="KEF50878.1"/>
    <property type="molecule type" value="Genomic_DNA"/>
</dbReference>
<dbReference type="InterPro" id="IPR002433">
    <property type="entry name" value="Orn_de-COase"/>
</dbReference>
<feature type="domain" description="Orn/DAP/Arg decarboxylase 2 C-terminal" evidence="12">
    <location>
        <begin position="295"/>
        <end position="365"/>
    </location>
</feature>
<evidence type="ECO:0000259" key="12">
    <source>
        <dbReference type="Pfam" id="PF00278"/>
    </source>
</evidence>
<comment type="caution">
    <text evidence="14">The sequence shown here is derived from an EMBL/GenBank/DDBJ whole genome shotgun (WGS) entry which is preliminary data.</text>
</comment>
<evidence type="ECO:0000256" key="11">
    <source>
        <dbReference type="RuleBase" id="RU003737"/>
    </source>
</evidence>
<dbReference type="PANTHER" id="PTHR11482">
    <property type="entry name" value="ARGININE/DIAMINOPIMELATE/ORNITHINE DECARBOXYLASE"/>
    <property type="match status" value="1"/>
</dbReference>
<protein>
    <recommendedName>
        <fullName evidence="7">ornithine decarboxylase</fullName>
        <ecNumber evidence="7">4.1.1.17</ecNumber>
    </recommendedName>
</protein>
<evidence type="ECO:0000256" key="7">
    <source>
        <dbReference type="ARBA" id="ARBA00034138"/>
    </source>
</evidence>
<evidence type="ECO:0000259" key="13">
    <source>
        <dbReference type="Pfam" id="PF02784"/>
    </source>
</evidence>
<dbReference type="GeneID" id="25287959"/>
<evidence type="ECO:0000256" key="2">
    <source>
        <dbReference type="ARBA" id="ARBA00008872"/>
    </source>
</evidence>
<reference evidence="14 15" key="1">
    <citation type="submission" date="2013-03" db="EMBL/GenBank/DDBJ databases">
        <title>The Genome Sequence of Exophiala aquamarina CBS 119918.</title>
        <authorList>
            <consortium name="The Broad Institute Genomics Platform"/>
            <person name="Cuomo C."/>
            <person name="de Hoog S."/>
            <person name="Gorbushina A."/>
            <person name="Walker B."/>
            <person name="Young S.K."/>
            <person name="Zeng Q."/>
            <person name="Gargeya S."/>
            <person name="Fitzgerald M."/>
            <person name="Haas B."/>
            <person name="Abouelleil A."/>
            <person name="Allen A.W."/>
            <person name="Alvarado L."/>
            <person name="Arachchi H.M."/>
            <person name="Berlin A.M."/>
            <person name="Chapman S.B."/>
            <person name="Gainer-Dewar J."/>
            <person name="Goldberg J."/>
            <person name="Griggs A."/>
            <person name="Gujja S."/>
            <person name="Hansen M."/>
            <person name="Howarth C."/>
            <person name="Imamovic A."/>
            <person name="Ireland A."/>
            <person name="Larimer J."/>
            <person name="McCowan C."/>
            <person name="Murphy C."/>
            <person name="Pearson M."/>
            <person name="Poon T.W."/>
            <person name="Priest M."/>
            <person name="Roberts A."/>
            <person name="Saif S."/>
            <person name="Shea T."/>
            <person name="Sisk P."/>
            <person name="Sykes S."/>
            <person name="Wortman J."/>
            <person name="Nusbaum C."/>
            <person name="Birren B."/>
        </authorList>
    </citation>
    <scope>NUCLEOTIDE SEQUENCE [LARGE SCALE GENOMIC DNA]</scope>
    <source>
        <strain evidence="14 15">CBS 119918</strain>
    </source>
</reference>
<evidence type="ECO:0000313" key="15">
    <source>
        <dbReference type="Proteomes" id="UP000027920"/>
    </source>
</evidence>
<evidence type="ECO:0000256" key="9">
    <source>
        <dbReference type="ARBA" id="ARBA00049127"/>
    </source>
</evidence>
<dbReference type="PRINTS" id="PR01179">
    <property type="entry name" value="ODADCRBXLASE"/>
</dbReference>
<dbReference type="SUPFAM" id="SSF51419">
    <property type="entry name" value="PLP-binding barrel"/>
    <property type="match status" value="1"/>
</dbReference>
<evidence type="ECO:0000256" key="5">
    <source>
        <dbReference type="ARBA" id="ARBA00023239"/>
    </source>
</evidence>
<evidence type="ECO:0000256" key="6">
    <source>
        <dbReference type="ARBA" id="ARBA00034115"/>
    </source>
</evidence>
<evidence type="ECO:0000256" key="3">
    <source>
        <dbReference type="ARBA" id="ARBA00022793"/>
    </source>
</evidence>
<dbReference type="AlphaFoldDB" id="A0A072NV18"/>
<dbReference type="STRING" id="1182545.A0A072NV18"/>
<dbReference type="Gene3D" id="3.20.20.10">
    <property type="entry name" value="Alanine racemase"/>
    <property type="match status" value="1"/>
</dbReference>
<dbReference type="HOGENOM" id="CLU_026444_1_3_1"/>
<feature type="modified residue" description="N6-(pyridoxal phosphate)lysine" evidence="10">
    <location>
        <position position="63"/>
    </location>
</feature>
<dbReference type="Pfam" id="PF02784">
    <property type="entry name" value="Orn_Arg_deC_N"/>
    <property type="match status" value="1"/>
</dbReference>
<dbReference type="OrthoDB" id="10048508at2759"/>
<dbReference type="InterPro" id="IPR029066">
    <property type="entry name" value="PLP-binding_barrel"/>
</dbReference>
<comment type="pathway">
    <text evidence="6">Amine and polyamine biosynthesis; putrescine biosynthesis via L-ornithine pathway; putrescine from L-ornithine: step 1/1.</text>
</comment>
<dbReference type="GO" id="GO:0033387">
    <property type="term" value="P:putrescine biosynthetic process from arginine, via ornithine"/>
    <property type="evidence" value="ECO:0007669"/>
    <property type="project" value="TreeGrafter"/>
</dbReference>
<evidence type="ECO:0000256" key="1">
    <source>
        <dbReference type="ARBA" id="ARBA00001933"/>
    </source>
</evidence>
<dbReference type="InterPro" id="IPR022657">
    <property type="entry name" value="De-COase2_CS"/>
</dbReference>
<dbReference type="VEuPathDB" id="FungiDB:A1O9_13068"/>
<dbReference type="PROSITE" id="PS00878">
    <property type="entry name" value="ODR_DC_2_1"/>
    <property type="match status" value="1"/>
</dbReference>
<organism evidence="14 15">
    <name type="scientific">Exophiala aquamarina CBS 119918</name>
    <dbReference type="NCBI Taxonomy" id="1182545"/>
    <lineage>
        <taxon>Eukaryota</taxon>
        <taxon>Fungi</taxon>
        <taxon>Dikarya</taxon>
        <taxon>Ascomycota</taxon>
        <taxon>Pezizomycotina</taxon>
        <taxon>Eurotiomycetes</taxon>
        <taxon>Chaetothyriomycetidae</taxon>
        <taxon>Chaetothyriales</taxon>
        <taxon>Herpotrichiellaceae</taxon>
        <taxon>Exophiala</taxon>
    </lineage>
</organism>
<dbReference type="Pfam" id="PF00278">
    <property type="entry name" value="Orn_DAP_Arg_deC"/>
    <property type="match status" value="1"/>
</dbReference>
<comment type="cofactor">
    <cofactor evidence="1 10">
        <name>pyridoxal 5'-phosphate</name>
        <dbReference type="ChEBI" id="CHEBI:597326"/>
    </cofactor>
</comment>
<evidence type="ECO:0000256" key="4">
    <source>
        <dbReference type="ARBA" id="ARBA00022898"/>
    </source>
</evidence>
<keyword evidence="5" id="KW-0456">Lyase</keyword>
<evidence type="ECO:0000256" key="8">
    <source>
        <dbReference type="ARBA" id="ARBA00046672"/>
    </source>
</evidence>
<comment type="subunit">
    <text evidence="8">Homodimer. Only the dimer is catalytically active, as the active sites are constructed of residues from both monomers.</text>
</comment>
<dbReference type="InterPro" id="IPR022644">
    <property type="entry name" value="De-COase2_N"/>
</dbReference>
<evidence type="ECO:0000313" key="14">
    <source>
        <dbReference type="EMBL" id="KEF50878.1"/>
    </source>
</evidence>
<dbReference type="InterPro" id="IPR022653">
    <property type="entry name" value="De-COase2_pyr-phos_BS"/>
</dbReference>
<gene>
    <name evidence="14" type="ORF">A1O9_13068</name>
</gene>
<keyword evidence="15" id="KW-1185">Reference proteome</keyword>
<dbReference type="InterPro" id="IPR009006">
    <property type="entry name" value="Ala_racemase/Decarboxylase_C"/>
</dbReference>
<dbReference type="PROSITE" id="PS00879">
    <property type="entry name" value="ODR_DC_2_2"/>
    <property type="match status" value="1"/>
</dbReference>
<comment type="similarity">
    <text evidence="2 11">Belongs to the Orn/Lys/Arg decarboxylase class-II family.</text>
</comment>
<comment type="catalytic activity">
    <reaction evidence="9">
        <text>L-ornithine + H(+) = putrescine + CO2</text>
        <dbReference type="Rhea" id="RHEA:22964"/>
        <dbReference type="ChEBI" id="CHEBI:15378"/>
        <dbReference type="ChEBI" id="CHEBI:16526"/>
        <dbReference type="ChEBI" id="CHEBI:46911"/>
        <dbReference type="ChEBI" id="CHEBI:326268"/>
        <dbReference type="EC" id="4.1.1.17"/>
    </reaction>
</comment>
<dbReference type="RefSeq" id="XP_013253468.1">
    <property type="nucleotide sequence ID" value="XM_013398014.1"/>
</dbReference>
<feature type="domain" description="Orn/DAP/Arg decarboxylase 2 N-terminal" evidence="13">
    <location>
        <begin position="55"/>
        <end position="280"/>
    </location>
</feature>
<dbReference type="Gene3D" id="2.40.37.10">
    <property type="entry name" value="Lyase, Ornithine Decarboxylase, Chain A, domain 1"/>
    <property type="match status" value="1"/>
</dbReference>
<accession>A0A072NV18</accession>
<dbReference type="SUPFAM" id="SSF50621">
    <property type="entry name" value="Alanine racemase C-terminal domain-like"/>
    <property type="match status" value="1"/>
</dbReference>
<dbReference type="Proteomes" id="UP000027920">
    <property type="component" value="Unassembled WGS sequence"/>
</dbReference>
<dbReference type="InterPro" id="IPR022643">
    <property type="entry name" value="De-COase2_C"/>
</dbReference>
<keyword evidence="3" id="KW-0210">Decarboxylase</keyword>
<evidence type="ECO:0000256" key="10">
    <source>
        <dbReference type="PIRSR" id="PIRSR600183-50"/>
    </source>
</evidence>
<dbReference type="PANTHER" id="PTHR11482:SF6">
    <property type="entry name" value="ORNITHINE DECARBOXYLASE 1-RELATED"/>
    <property type="match status" value="1"/>
</dbReference>
<dbReference type="PRINTS" id="PR01182">
    <property type="entry name" value="ORNDCRBXLASE"/>
</dbReference>
<dbReference type="GO" id="GO:0005737">
    <property type="term" value="C:cytoplasm"/>
    <property type="evidence" value="ECO:0007669"/>
    <property type="project" value="TreeGrafter"/>
</dbReference>
<name>A0A072NV18_9EURO</name>
<dbReference type="InterPro" id="IPR000183">
    <property type="entry name" value="Orn/DAP/Arg_de-COase"/>
</dbReference>
<feature type="active site" description="Proton donor" evidence="10">
    <location>
        <position position="341"/>
    </location>
</feature>
<dbReference type="GO" id="GO:0004586">
    <property type="term" value="F:ornithine decarboxylase activity"/>
    <property type="evidence" value="ECO:0007669"/>
    <property type="project" value="UniProtKB-EC"/>
</dbReference>
<proteinExistence type="inferred from homology"/>
<keyword evidence="4 10" id="KW-0663">Pyridoxal phosphate</keyword>